<dbReference type="InterPro" id="IPR000571">
    <property type="entry name" value="Znf_CCCH"/>
</dbReference>
<dbReference type="InterPro" id="IPR057654">
    <property type="entry name" value="Znf-CCCH_tandem"/>
</dbReference>
<keyword evidence="7" id="KW-1185">Reference proteome</keyword>
<dbReference type="InterPro" id="IPR057683">
    <property type="entry name" value="DUF7923"/>
</dbReference>
<feature type="coiled-coil region" evidence="1">
    <location>
        <begin position="76"/>
        <end position="103"/>
    </location>
</feature>
<evidence type="ECO:0000259" key="5">
    <source>
        <dbReference type="Pfam" id="PF25543"/>
    </source>
</evidence>
<evidence type="ECO:0000256" key="1">
    <source>
        <dbReference type="SAM" id="Coils"/>
    </source>
</evidence>
<evidence type="ECO:0000256" key="2">
    <source>
        <dbReference type="SAM" id="MobiDB-lite"/>
    </source>
</evidence>
<dbReference type="Pfam" id="PF25543">
    <property type="entry name" value="zf-CCCH_tandem"/>
    <property type="match status" value="1"/>
</dbReference>
<name>A0AAN6UUR1_9PEZI</name>
<feature type="region of interest" description="Disordered" evidence="2">
    <location>
        <begin position="295"/>
        <end position="326"/>
    </location>
</feature>
<organism evidence="6 7">
    <name type="scientific">Dichotomopilus funicola</name>
    <dbReference type="NCBI Taxonomy" id="1934379"/>
    <lineage>
        <taxon>Eukaryota</taxon>
        <taxon>Fungi</taxon>
        <taxon>Dikarya</taxon>
        <taxon>Ascomycota</taxon>
        <taxon>Pezizomycotina</taxon>
        <taxon>Sordariomycetes</taxon>
        <taxon>Sordariomycetidae</taxon>
        <taxon>Sordariales</taxon>
        <taxon>Chaetomiaceae</taxon>
        <taxon>Dichotomopilus</taxon>
    </lineage>
</organism>
<keyword evidence="1" id="KW-0175">Coiled coil</keyword>
<dbReference type="EMBL" id="MU853662">
    <property type="protein sequence ID" value="KAK4139453.1"/>
    <property type="molecule type" value="Genomic_DNA"/>
</dbReference>
<dbReference type="AlphaFoldDB" id="A0AAN6UUR1"/>
<feature type="compositionally biased region" description="Polar residues" evidence="2">
    <location>
        <begin position="372"/>
        <end position="388"/>
    </location>
</feature>
<evidence type="ECO:0000313" key="7">
    <source>
        <dbReference type="Proteomes" id="UP001302676"/>
    </source>
</evidence>
<evidence type="ECO:0000259" key="3">
    <source>
        <dbReference type="Pfam" id="PF25540"/>
    </source>
</evidence>
<reference evidence="6" key="2">
    <citation type="submission" date="2023-05" db="EMBL/GenBank/DDBJ databases">
        <authorList>
            <consortium name="Lawrence Berkeley National Laboratory"/>
            <person name="Steindorff A."/>
            <person name="Hensen N."/>
            <person name="Bonometti L."/>
            <person name="Westerberg I."/>
            <person name="Brannstrom I.O."/>
            <person name="Guillou S."/>
            <person name="Cros-Aarteil S."/>
            <person name="Calhoun S."/>
            <person name="Haridas S."/>
            <person name="Kuo A."/>
            <person name="Mondo S."/>
            <person name="Pangilinan J."/>
            <person name="Riley R."/>
            <person name="Labutti K."/>
            <person name="Andreopoulos B."/>
            <person name="Lipzen A."/>
            <person name="Chen C."/>
            <person name="Yanf M."/>
            <person name="Daum C."/>
            <person name="Ng V."/>
            <person name="Clum A."/>
            <person name="Ohm R."/>
            <person name="Martin F."/>
            <person name="Silar P."/>
            <person name="Natvig D."/>
            <person name="Lalanne C."/>
            <person name="Gautier V."/>
            <person name="Ament-Velasquez S.L."/>
            <person name="Kruys A."/>
            <person name="Hutchinson M.I."/>
            <person name="Powell A.J."/>
            <person name="Barry K."/>
            <person name="Miller A.N."/>
            <person name="Grigoriev I.V."/>
            <person name="Debuchy R."/>
            <person name="Gladieux P."/>
            <person name="Thoren M.H."/>
            <person name="Johannesson H."/>
        </authorList>
    </citation>
    <scope>NUCLEOTIDE SEQUENCE</scope>
    <source>
        <strain evidence="6">CBS 141.50</strain>
    </source>
</reference>
<evidence type="ECO:0008006" key="8">
    <source>
        <dbReference type="Google" id="ProtNLM"/>
    </source>
</evidence>
<reference evidence="6" key="1">
    <citation type="journal article" date="2023" name="Mol. Phylogenet. Evol.">
        <title>Genome-scale phylogeny and comparative genomics of the fungal order Sordariales.</title>
        <authorList>
            <person name="Hensen N."/>
            <person name="Bonometti L."/>
            <person name="Westerberg I."/>
            <person name="Brannstrom I.O."/>
            <person name="Guillou S."/>
            <person name="Cros-Aarteil S."/>
            <person name="Calhoun S."/>
            <person name="Haridas S."/>
            <person name="Kuo A."/>
            <person name="Mondo S."/>
            <person name="Pangilinan J."/>
            <person name="Riley R."/>
            <person name="LaButti K."/>
            <person name="Andreopoulos B."/>
            <person name="Lipzen A."/>
            <person name="Chen C."/>
            <person name="Yan M."/>
            <person name="Daum C."/>
            <person name="Ng V."/>
            <person name="Clum A."/>
            <person name="Steindorff A."/>
            <person name="Ohm R.A."/>
            <person name="Martin F."/>
            <person name="Silar P."/>
            <person name="Natvig D.O."/>
            <person name="Lalanne C."/>
            <person name="Gautier V."/>
            <person name="Ament-Velasquez S.L."/>
            <person name="Kruys A."/>
            <person name="Hutchinson M.I."/>
            <person name="Powell A.J."/>
            <person name="Barry K."/>
            <person name="Miller A.N."/>
            <person name="Grigoriev I.V."/>
            <person name="Debuchy R."/>
            <person name="Gladieux P."/>
            <person name="Hiltunen Thoren M."/>
            <person name="Johannesson H."/>
        </authorList>
    </citation>
    <scope>NUCLEOTIDE SEQUENCE</scope>
    <source>
        <strain evidence="6">CBS 141.50</strain>
    </source>
</reference>
<feature type="region of interest" description="Disordered" evidence="2">
    <location>
        <begin position="356"/>
        <end position="398"/>
    </location>
</feature>
<sequence>MDNPLDNPSVSPTASTVSVGNTITGLIQRYHALSAQRDSEDNLIQDLIVFSESLDARLESVESQSSAEITELASRLRDTELELQDTHKSKEDLEQKVQQLEEVYLQNPNCPEDENSYVIVLLDANFILFKKHLVKQGVEGGEKAANDLRSAILGQCGAYSSEIRVIAKAYANFEKLSKEMCDDGSLNNEQDLGDFFVGFTQAISTFDFVNIGTAKGQVGRKIKELTTWHLRNINCKQVILGISHDTGYALFLDNLFQDSQVRFRVIVLEGITTVPEIVKTGVNILNLNDSLFRSEKSLNTTPPKGPKAPRAPRALMAPKAPSPPTAPTFMTAAKPTAPAMPTPTHPPIATYAGAVQKPTPPPSAALARPLAQQESRPTTKVSPSNPTWTPGPRGLDPPLKVAQSALGSIRIRAERRDSSGNFPKKLCNNHYLRGPSAKGNKCEFEHKYRLSSSQKAALAYLTRLTPCAQGQECDVKDCIYGHHTPKTPSSMAPATIQIFSDIHLKTHASYDFHFKQTAPNPALLGPQLLHPDEEDVLVSTELLLEEDKEIIMCCVPDVARSTIGRFVFLDQTRHDVNDTLTVLDCALFSRVTLE</sequence>
<accession>A0AAN6UUR1</accession>
<dbReference type="Proteomes" id="UP001302676">
    <property type="component" value="Unassembled WGS sequence"/>
</dbReference>
<dbReference type="RefSeq" id="XP_062632824.1">
    <property type="nucleotide sequence ID" value="XM_062782314.1"/>
</dbReference>
<dbReference type="Pfam" id="PF25540">
    <property type="entry name" value="DUF7923"/>
    <property type="match status" value="1"/>
</dbReference>
<feature type="domain" description="Tandem CCCH zinc finger" evidence="5">
    <location>
        <begin position="457"/>
        <end position="486"/>
    </location>
</feature>
<dbReference type="Pfam" id="PF25542">
    <property type="entry name" value="zf-CCCH_12"/>
    <property type="match status" value="1"/>
</dbReference>
<dbReference type="PANTHER" id="PTHR37543:SF1">
    <property type="entry name" value="CCCH ZINC FINGER DNA BINDING PROTEIN (AFU_ORTHOLOGUE AFUA_5G12760)"/>
    <property type="match status" value="1"/>
</dbReference>
<feature type="domain" description="DUF7923" evidence="3">
    <location>
        <begin position="113"/>
        <end position="289"/>
    </location>
</feature>
<protein>
    <recommendedName>
        <fullName evidence="8">C3H1-type domain-containing protein</fullName>
    </recommendedName>
</protein>
<gene>
    <name evidence="6" type="ORF">C8A04DRAFT_33052</name>
</gene>
<comment type="caution">
    <text evidence="6">The sequence shown here is derived from an EMBL/GenBank/DDBJ whole genome shotgun (WGS) entry which is preliminary data.</text>
</comment>
<evidence type="ECO:0000259" key="4">
    <source>
        <dbReference type="Pfam" id="PF25542"/>
    </source>
</evidence>
<feature type="domain" description="C3H1-type" evidence="4">
    <location>
        <begin position="424"/>
        <end position="449"/>
    </location>
</feature>
<dbReference type="PANTHER" id="PTHR37543">
    <property type="entry name" value="CCCH ZINC FINGER DNA BINDING PROTEIN (AFU_ORTHOLOGUE AFUA_5G12760)"/>
    <property type="match status" value="1"/>
</dbReference>
<proteinExistence type="predicted"/>
<dbReference type="GeneID" id="87818927"/>
<evidence type="ECO:0000313" key="6">
    <source>
        <dbReference type="EMBL" id="KAK4139453.1"/>
    </source>
</evidence>